<name>A0A4Q9L8B6_9MICR</name>
<protein>
    <submittedName>
        <fullName evidence="3">Uncharacterized protein</fullName>
    </submittedName>
</protein>
<feature type="compositionally biased region" description="Acidic residues" evidence="1">
    <location>
        <begin position="140"/>
        <end position="151"/>
    </location>
</feature>
<comment type="caution">
    <text evidence="3">The sequence shown here is derived from an EMBL/GenBank/DDBJ whole genome shotgun (WGS) entry which is preliminary data.</text>
</comment>
<feature type="region of interest" description="Disordered" evidence="1">
    <location>
        <begin position="114"/>
        <end position="151"/>
    </location>
</feature>
<feature type="signal peptide" evidence="2">
    <location>
        <begin position="1"/>
        <end position="18"/>
    </location>
</feature>
<reference evidence="3 4" key="1">
    <citation type="submission" date="2017-12" db="EMBL/GenBank/DDBJ databases">
        <authorList>
            <person name="Pombert J.-F."/>
            <person name="Haag K.L."/>
            <person name="Ebert D."/>
        </authorList>
    </citation>
    <scope>NUCLEOTIDE SEQUENCE [LARGE SCALE GENOMIC DNA]</scope>
    <source>
        <strain evidence="3">FI-OER-3-3</strain>
    </source>
</reference>
<evidence type="ECO:0000313" key="3">
    <source>
        <dbReference type="EMBL" id="TBU03455.1"/>
    </source>
</evidence>
<dbReference type="AlphaFoldDB" id="A0A4Q9L8B6"/>
<evidence type="ECO:0000313" key="4">
    <source>
        <dbReference type="Proteomes" id="UP000292362"/>
    </source>
</evidence>
<organism evidence="3 4">
    <name type="scientific">Hamiltosporidium tvaerminnensis</name>
    <dbReference type="NCBI Taxonomy" id="1176355"/>
    <lineage>
        <taxon>Eukaryota</taxon>
        <taxon>Fungi</taxon>
        <taxon>Fungi incertae sedis</taxon>
        <taxon>Microsporidia</taxon>
        <taxon>Dubosqiidae</taxon>
        <taxon>Hamiltosporidium</taxon>
    </lineage>
</organism>
<evidence type="ECO:0000256" key="2">
    <source>
        <dbReference type="SAM" id="SignalP"/>
    </source>
</evidence>
<dbReference type="VEuPathDB" id="MicrosporidiaDB:CWI37_0292p0010"/>
<feature type="chain" id="PRO_5020985416" evidence="2">
    <location>
        <begin position="19"/>
        <end position="151"/>
    </location>
</feature>
<sequence>MLVRRLLFLYITVMTAISVEDIRKKYGDVREYVTTKAMCAKKVLNNTYHNYKVYPMAYYSWMKSYIKKKYQKEEKPMELEPTKQQEEKKSIDFESMPEYQELLKFLASLEQNGFNNTEKGKEEDKEICEEEKVESKSGSEEEEEEEREQAL</sequence>
<gene>
    <name evidence="3" type="ORF">CWI37_0292p0010</name>
</gene>
<proteinExistence type="predicted"/>
<keyword evidence="2" id="KW-0732">Signal</keyword>
<evidence type="ECO:0000256" key="1">
    <source>
        <dbReference type="SAM" id="MobiDB-lite"/>
    </source>
</evidence>
<accession>A0A4Q9L8B6</accession>
<dbReference type="Proteomes" id="UP000292362">
    <property type="component" value="Unassembled WGS sequence"/>
</dbReference>
<dbReference type="EMBL" id="PITJ01000292">
    <property type="protein sequence ID" value="TBU03455.1"/>
    <property type="molecule type" value="Genomic_DNA"/>
</dbReference>